<keyword evidence="7" id="KW-0378">Hydrolase</keyword>
<feature type="active site" description="Proton donor" evidence="5">
    <location>
        <position position="391"/>
    </location>
</feature>
<dbReference type="GO" id="GO:0106055">
    <property type="term" value="C:mannosyl-oligosaccharide 1,2-alpha-mannosidase complex"/>
    <property type="evidence" value="ECO:0007669"/>
    <property type="project" value="EnsemblFungi"/>
</dbReference>
<evidence type="ECO:0000256" key="7">
    <source>
        <dbReference type="RuleBase" id="RU361193"/>
    </source>
</evidence>
<feature type="active site" description="Proton donor" evidence="5">
    <location>
        <position position="137"/>
    </location>
</feature>
<comment type="subcellular location">
    <subcellularLocation>
        <location evidence="1">Endoplasmic reticulum</location>
    </subcellularLocation>
</comment>
<dbReference type="Gene3D" id="1.50.10.10">
    <property type="match status" value="1"/>
</dbReference>
<gene>
    <name evidence="9" type="ORF">HYPBUDRAFT_101425</name>
</gene>
<evidence type="ECO:0000313" key="9">
    <source>
        <dbReference type="EMBL" id="ODV70028.1"/>
    </source>
</evidence>
<dbReference type="GO" id="GO:0005975">
    <property type="term" value="P:carbohydrate metabolic process"/>
    <property type="evidence" value="ECO:0007669"/>
    <property type="project" value="InterPro"/>
</dbReference>
<dbReference type="GO" id="GO:1904380">
    <property type="term" value="P:endoplasmic reticulum mannose trimming"/>
    <property type="evidence" value="ECO:0007669"/>
    <property type="project" value="EnsemblFungi"/>
</dbReference>
<dbReference type="GO" id="GO:0004571">
    <property type="term" value="F:mannosyl-oligosaccharide 1,2-alpha-mannosidase activity"/>
    <property type="evidence" value="ECO:0007669"/>
    <property type="project" value="EnsemblFungi"/>
</dbReference>
<keyword evidence="10" id="KW-1185">Reference proteome</keyword>
<proteinExistence type="inferred from homology"/>
<dbReference type="OrthoDB" id="8118055at2759"/>
<dbReference type="InterPro" id="IPR012341">
    <property type="entry name" value="6hp_glycosidase-like_sf"/>
</dbReference>
<dbReference type="PRINTS" id="PR00747">
    <property type="entry name" value="GLYHDRLASE47"/>
</dbReference>
<feature type="signal peptide" evidence="8">
    <location>
        <begin position="1"/>
        <end position="21"/>
    </location>
</feature>
<dbReference type="InterPro" id="IPR001382">
    <property type="entry name" value="Glyco_hydro_47"/>
</dbReference>
<comment type="cofactor">
    <cofactor evidence="6">
        <name>Ca(2+)</name>
        <dbReference type="ChEBI" id="CHEBI:29108"/>
    </cofactor>
</comment>
<evidence type="ECO:0000256" key="4">
    <source>
        <dbReference type="ARBA" id="ARBA00023180"/>
    </source>
</evidence>
<dbReference type="EMBL" id="KV454538">
    <property type="protein sequence ID" value="ODV70028.1"/>
    <property type="molecule type" value="Genomic_DNA"/>
</dbReference>
<dbReference type="RefSeq" id="XP_020079095.1">
    <property type="nucleotide sequence ID" value="XM_020218124.1"/>
</dbReference>
<dbReference type="GO" id="GO:0016020">
    <property type="term" value="C:membrane"/>
    <property type="evidence" value="ECO:0007669"/>
    <property type="project" value="InterPro"/>
</dbReference>
<dbReference type="InterPro" id="IPR044674">
    <property type="entry name" value="EDEM1/2/3"/>
</dbReference>
<protein>
    <recommendedName>
        <fullName evidence="7">alpha-1,2-Mannosidase</fullName>
        <ecNumber evidence="7">3.2.1.-</ecNumber>
    </recommendedName>
</protein>
<keyword evidence="6" id="KW-0106">Calcium</keyword>
<name>A0A1E4RS02_9ASCO</name>
<dbReference type="Pfam" id="PF01532">
    <property type="entry name" value="Glyco_hydro_47"/>
    <property type="match status" value="1"/>
</dbReference>
<dbReference type="STRING" id="984485.A0A1E4RS02"/>
<dbReference type="EC" id="3.2.1.-" evidence="7"/>
<feature type="binding site" evidence="6">
    <location>
        <position position="519"/>
    </location>
    <ligand>
        <name>Ca(2+)</name>
        <dbReference type="ChEBI" id="CHEBI:29108"/>
    </ligand>
</feature>
<sequence>MIKLNNILVVLLVTFCHLVGGTDPEYPYDSSFTPKHLRYLQNETRELFNHAWSSYMSYGFPNDEVRPITCQPYGPDFKNIDNIVRNDAMGNVSLSLLDNIDTLIIMGKWDDLEIALNYLKNEQYTLFEKDTIVQVFEFTIRSLGGLLSSHLLLTDITNNNMLPKKYARFKKICDDYDGFLLEMAYNLGLKLIPAFKTSTNIPSPRIHLTKGLEKVPPRLQKENCLSGATTPVLEFTLLSKLTGDPQFEYYTQLTFWKLWSLRLPLNLLPMTIDPASNTWMDSITGVGASVDSFYEYAVKSSILFDDEYMWTVFKASYEALLIHLAQGGGPLDGSMIFANIDTYSGTVSSTWIDALGGFFPGLQVLAGQLNDSIKTHLIYLRLWDHFDLIPERWNHISNWRKLSRNPPTNKKKVYNSIPLEWYPLRPEFIESTYYLYRATKDPMYLQIGTRVLELLKTRYKSKCGLNGFQDIRTGQLQDRMETFVMSETLKYLYLLFDHSNEVFLHNEKLMKGKSWIFSTEAHPLWFDKSVQSRNVKLLKDRNVTSSNSLNESDQAVKLILNSFLSKFRHSTSSKLIESTDSHLFYRNVTLAPVQREALPGIEKMEYLDVKPGFDDRFYVCQRNTPFNKPTREFMSSGYYTWGRLFEADKVFEDSFVRPYHLNKDGLTNSYIELLPSFLSKYTMFENGQDDLHLKCARVSTTSEHDLFIGDRNEITTVEVSKIKYNANISNIPDDKDLPILENDLWVPFLDSLRLRIETLKPGLIDSFNEEITEDYIQSLRPDDFDAANGICNKKEAKNTLSNLSLAFRIKKLNGIFVDSGLVIWTSPFEVLDFIKDSEQSGQPPVLNIGSDSRVHLQGTVIENLMVWPGPNL</sequence>
<dbReference type="SUPFAM" id="SSF48225">
    <property type="entry name" value="Seven-hairpin glycosidases"/>
    <property type="match status" value="1"/>
</dbReference>
<keyword evidence="6" id="KW-0479">Metal-binding</keyword>
<dbReference type="Proteomes" id="UP000095085">
    <property type="component" value="Unassembled WGS sequence"/>
</dbReference>
<evidence type="ECO:0000256" key="3">
    <source>
        <dbReference type="ARBA" id="ARBA00022824"/>
    </source>
</evidence>
<keyword evidence="3" id="KW-0256">Endoplasmic reticulum</keyword>
<feature type="chain" id="PRO_5009162430" description="alpha-1,2-Mannosidase" evidence="8">
    <location>
        <begin position="22"/>
        <end position="872"/>
    </location>
</feature>
<evidence type="ECO:0000256" key="6">
    <source>
        <dbReference type="PIRSR" id="PIRSR601382-2"/>
    </source>
</evidence>
<keyword evidence="7 9" id="KW-0326">Glycosidase</keyword>
<dbReference type="GO" id="GO:0097466">
    <property type="term" value="P:ubiquitin-dependent glycoprotein ERAD pathway"/>
    <property type="evidence" value="ECO:0007669"/>
    <property type="project" value="EnsemblFungi"/>
</dbReference>
<evidence type="ECO:0000313" key="10">
    <source>
        <dbReference type="Proteomes" id="UP000095085"/>
    </source>
</evidence>
<evidence type="ECO:0000256" key="1">
    <source>
        <dbReference type="ARBA" id="ARBA00004240"/>
    </source>
</evidence>
<dbReference type="GO" id="GO:0005509">
    <property type="term" value="F:calcium ion binding"/>
    <property type="evidence" value="ECO:0007669"/>
    <property type="project" value="InterPro"/>
</dbReference>
<dbReference type="PANTHER" id="PTHR45679">
    <property type="entry name" value="ER DEGRADATION-ENHANCING ALPHA-MANNOSIDASE-LIKE PROTEIN 2"/>
    <property type="match status" value="1"/>
</dbReference>
<accession>A0A1E4RS02</accession>
<evidence type="ECO:0000256" key="8">
    <source>
        <dbReference type="SAM" id="SignalP"/>
    </source>
</evidence>
<dbReference type="GeneID" id="30992674"/>
<comment type="similarity">
    <text evidence="2 7">Belongs to the glycosyl hydrolase 47 family.</text>
</comment>
<feature type="active site" evidence="5">
    <location>
        <position position="291"/>
    </location>
</feature>
<keyword evidence="4" id="KW-0325">Glycoprotein</keyword>
<dbReference type="GO" id="GO:0044322">
    <property type="term" value="C:endoplasmic reticulum quality control compartment"/>
    <property type="evidence" value="ECO:0007669"/>
    <property type="project" value="GOC"/>
</dbReference>
<dbReference type="AlphaFoldDB" id="A0A1E4RS02"/>
<keyword evidence="8" id="KW-0732">Signal</keyword>
<dbReference type="GO" id="GO:0030246">
    <property type="term" value="F:carbohydrate binding"/>
    <property type="evidence" value="ECO:0007669"/>
    <property type="project" value="EnsemblFungi"/>
</dbReference>
<evidence type="ECO:0000256" key="2">
    <source>
        <dbReference type="ARBA" id="ARBA00007658"/>
    </source>
</evidence>
<feature type="active site" evidence="5">
    <location>
        <position position="427"/>
    </location>
</feature>
<dbReference type="PANTHER" id="PTHR45679:SF5">
    <property type="entry name" value="ER DEGRADATION-ENHANCING ALPHA-MANNOSIDASE-LIKE PROTEIN 1"/>
    <property type="match status" value="1"/>
</dbReference>
<dbReference type="GO" id="GO:1900103">
    <property type="term" value="P:positive regulation of endoplasmic reticulum unfolded protein response"/>
    <property type="evidence" value="ECO:0007669"/>
    <property type="project" value="EnsemblFungi"/>
</dbReference>
<dbReference type="InterPro" id="IPR036026">
    <property type="entry name" value="Seven-hairpin_glycosidases"/>
</dbReference>
<organism evidence="9 10">
    <name type="scientific">Hyphopichia burtonii NRRL Y-1933</name>
    <dbReference type="NCBI Taxonomy" id="984485"/>
    <lineage>
        <taxon>Eukaryota</taxon>
        <taxon>Fungi</taxon>
        <taxon>Dikarya</taxon>
        <taxon>Ascomycota</taxon>
        <taxon>Saccharomycotina</taxon>
        <taxon>Pichiomycetes</taxon>
        <taxon>Debaryomycetaceae</taxon>
        <taxon>Hyphopichia</taxon>
    </lineage>
</organism>
<evidence type="ECO:0000256" key="5">
    <source>
        <dbReference type="PIRSR" id="PIRSR601382-1"/>
    </source>
</evidence>
<reference evidence="10" key="1">
    <citation type="submission" date="2016-05" db="EMBL/GenBank/DDBJ databases">
        <title>Comparative genomics of biotechnologically important yeasts.</title>
        <authorList>
            <consortium name="DOE Joint Genome Institute"/>
            <person name="Riley R."/>
            <person name="Haridas S."/>
            <person name="Wolfe K.H."/>
            <person name="Lopes M.R."/>
            <person name="Hittinger C.T."/>
            <person name="Goker M."/>
            <person name="Salamov A."/>
            <person name="Wisecaver J."/>
            <person name="Long T.M."/>
            <person name="Aerts A.L."/>
            <person name="Barry K."/>
            <person name="Choi C."/>
            <person name="Clum A."/>
            <person name="Coughlan A.Y."/>
            <person name="Deshpande S."/>
            <person name="Douglass A.P."/>
            <person name="Hanson S.J."/>
            <person name="Klenk H.-P."/>
            <person name="Labutti K."/>
            <person name="Lapidus A."/>
            <person name="Lindquist E."/>
            <person name="Lipzen A."/>
            <person name="Meier-Kolthoff J.P."/>
            <person name="Ohm R.A."/>
            <person name="Otillar R.P."/>
            <person name="Pangilinan J."/>
            <person name="Peng Y."/>
            <person name="Rokas A."/>
            <person name="Rosa C.A."/>
            <person name="Scheuner C."/>
            <person name="Sibirny A.A."/>
            <person name="Slot J.C."/>
            <person name="Stielow J.B."/>
            <person name="Sun H."/>
            <person name="Kurtzman C.P."/>
            <person name="Blackwell M."/>
            <person name="Grigoriev I.V."/>
            <person name="Jeffries T.W."/>
        </authorList>
    </citation>
    <scope>NUCLEOTIDE SEQUENCE [LARGE SCALE GENOMIC DNA]</scope>
    <source>
        <strain evidence="10">NRRL Y-1933</strain>
    </source>
</reference>